<evidence type="ECO:0000313" key="2">
    <source>
        <dbReference type="EMBL" id="KAG4410812.1"/>
    </source>
</evidence>
<dbReference type="EMBL" id="JAFJYH010000581">
    <property type="protein sequence ID" value="KAG4410812.1"/>
    <property type="molecule type" value="Genomic_DNA"/>
</dbReference>
<sequence length="299" mass="32913">MVGTRKTPGFPIAEAVDDDDDTIDTIDQLSRNSTPPYSNSIYASPPKSSSIDLRTPSSTLNPSSFASPSKRPVTPPPALSFGGVPNLPYFRGQWVYVGNLERLDPKLSWNAFNGTGIKWLAYHDPDDLYHDEEPGPLGIILLGQLGQFTTLKSAQNNFDKNKPEFSLQLQVEERALEILKVFVRRRNRNITVTNPLRVKVAEADITSPSFTPGDPFPAAFDGTTTDDDQDGDDVDASRFTTGDKVAVQAWFGTYVFTNKSGKSVSGPTFRLLKLWLLQAGVSCSSSLNKSPVTKRRRIL</sequence>
<feature type="compositionally biased region" description="Polar residues" evidence="1">
    <location>
        <begin position="28"/>
        <end position="67"/>
    </location>
</feature>
<protein>
    <submittedName>
        <fullName evidence="2">Uncharacterized protein</fullName>
    </submittedName>
</protein>
<dbReference type="AlphaFoldDB" id="A0A8H7T066"/>
<dbReference type="OrthoDB" id="3590852at2759"/>
<gene>
    <name evidence="2" type="ORF">IFR04_016051</name>
</gene>
<reference evidence="2" key="1">
    <citation type="submission" date="2021-02" db="EMBL/GenBank/DDBJ databases">
        <title>Genome sequence Cadophora malorum strain M34.</title>
        <authorList>
            <person name="Stefanovic E."/>
            <person name="Vu D."/>
            <person name="Scully C."/>
            <person name="Dijksterhuis J."/>
            <person name="Roader J."/>
            <person name="Houbraken J."/>
        </authorList>
    </citation>
    <scope>NUCLEOTIDE SEQUENCE</scope>
    <source>
        <strain evidence="2">M34</strain>
    </source>
</reference>
<evidence type="ECO:0000256" key="1">
    <source>
        <dbReference type="SAM" id="MobiDB-lite"/>
    </source>
</evidence>
<accession>A0A8H7T066</accession>
<keyword evidence="3" id="KW-1185">Reference proteome</keyword>
<feature type="region of interest" description="Disordered" evidence="1">
    <location>
        <begin position="1"/>
        <end position="77"/>
    </location>
</feature>
<evidence type="ECO:0000313" key="3">
    <source>
        <dbReference type="Proteomes" id="UP000664132"/>
    </source>
</evidence>
<feature type="compositionally biased region" description="Acidic residues" evidence="1">
    <location>
        <begin position="224"/>
        <end position="234"/>
    </location>
</feature>
<feature type="region of interest" description="Disordered" evidence="1">
    <location>
        <begin position="211"/>
        <end position="237"/>
    </location>
</feature>
<name>A0A8H7T066_9HELO</name>
<organism evidence="2 3">
    <name type="scientific">Cadophora malorum</name>
    <dbReference type="NCBI Taxonomy" id="108018"/>
    <lineage>
        <taxon>Eukaryota</taxon>
        <taxon>Fungi</taxon>
        <taxon>Dikarya</taxon>
        <taxon>Ascomycota</taxon>
        <taxon>Pezizomycotina</taxon>
        <taxon>Leotiomycetes</taxon>
        <taxon>Helotiales</taxon>
        <taxon>Ploettnerulaceae</taxon>
        <taxon>Cadophora</taxon>
    </lineage>
</organism>
<comment type="caution">
    <text evidence="2">The sequence shown here is derived from an EMBL/GenBank/DDBJ whole genome shotgun (WGS) entry which is preliminary data.</text>
</comment>
<feature type="compositionally biased region" description="Acidic residues" evidence="1">
    <location>
        <begin position="15"/>
        <end position="24"/>
    </location>
</feature>
<dbReference type="Proteomes" id="UP000664132">
    <property type="component" value="Unassembled WGS sequence"/>
</dbReference>
<proteinExistence type="predicted"/>